<comment type="caution">
    <text evidence="3">The sequence shown here is derived from an EMBL/GenBank/DDBJ whole genome shotgun (WGS) entry which is preliminary data.</text>
</comment>
<evidence type="ECO:0000313" key="3">
    <source>
        <dbReference type="EMBL" id="MBB1094777.1"/>
    </source>
</evidence>
<feature type="transmembrane region" description="Helical" evidence="1">
    <location>
        <begin position="17"/>
        <end position="35"/>
    </location>
</feature>
<dbReference type="InterPro" id="IPR018649">
    <property type="entry name" value="SHOCT"/>
</dbReference>
<organism evidence="3 4">
    <name type="scientific">Limosilactobacillus agrestis</name>
    <dbReference type="NCBI Taxonomy" id="2759748"/>
    <lineage>
        <taxon>Bacteria</taxon>
        <taxon>Bacillati</taxon>
        <taxon>Bacillota</taxon>
        <taxon>Bacilli</taxon>
        <taxon>Lactobacillales</taxon>
        <taxon>Lactobacillaceae</taxon>
        <taxon>Limosilactobacillus</taxon>
    </lineage>
</organism>
<protein>
    <submittedName>
        <fullName evidence="3">SHOCT domain-containing protein</fullName>
    </submittedName>
</protein>
<keyword evidence="1" id="KW-1133">Transmembrane helix</keyword>
<feature type="domain" description="SHOCT" evidence="2">
    <location>
        <begin position="102"/>
        <end position="129"/>
    </location>
</feature>
<evidence type="ECO:0000313" key="4">
    <source>
        <dbReference type="Proteomes" id="UP000534578"/>
    </source>
</evidence>
<reference evidence="3 4" key="1">
    <citation type="submission" date="2020-07" db="EMBL/GenBank/DDBJ databases">
        <title>Description of Limosilactobacillus balticus sp. nov., Limosilactobacillus agrestis sp. nov., Limosilactobacillus albertensis sp. nov., Limosilactobacillus rudii sp. nov., Limosilactobacillus fastidiosus sp. nov., five novel Limosilactobacillus species isolated from the vertebrate gastrointestinal tract, and proposal of 6 subspecies of Limosilactobacillus reuteri adapted to the gastrointestinal tract of specific vertebrate hosts.</title>
        <authorList>
            <person name="Li F."/>
            <person name="Cheng C."/>
            <person name="Zheng J."/>
            <person name="Quevedo R.M."/>
            <person name="Li J."/>
            <person name="Roos S."/>
            <person name="Gaenzle M.G."/>
            <person name="Walter J."/>
        </authorList>
    </citation>
    <scope>NUCLEOTIDE SEQUENCE [LARGE SCALE GENOMIC DNA]</scope>
    <source>
        <strain evidence="3 4">BG-MG3-A</strain>
    </source>
</reference>
<name>A0A7W3UFW9_9LACO</name>
<evidence type="ECO:0000256" key="1">
    <source>
        <dbReference type="SAM" id="Phobius"/>
    </source>
</evidence>
<proteinExistence type="predicted"/>
<dbReference type="Pfam" id="PF09851">
    <property type="entry name" value="SHOCT"/>
    <property type="match status" value="1"/>
</dbReference>
<dbReference type="EMBL" id="JACIVE010000016">
    <property type="protein sequence ID" value="MBB1094777.1"/>
    <property type="molecule type" value="Genomic_DNA"/>
</dbReference>
<sequence>MDNKEDLKKRAKYDKKWITISLVAIIFSTLFNAVLQLCGTEVSTLAFFQKLFEYWITPIVSSFFFFLLGLIVQENDSIHNKLRLHKTVYSEDKHVISQSNIEQLTELKALLDANVLTEEEFEAKKKQLLGL</sequence>
<keyword evidence="1" id="KW-0472">Membrane</keyword>
<accession>A0A7W3UFW9</accession>
<gene>
    <name evidence="3" type="ORF">H5R92_00890</name>
</gene>
<keyword evidence="1" id="KW-0812">Transmembrane</keyword>
<dbReference type="AlphaFoldDB" id="A0A7W3UFW9"/>
<feature type="transmembrane region" description="Helical" evidence="1">
    <location>
        <begin position="55"/>
        <end position="73"/>
    </location>
</feature>
<evidence type="ECO:0000259" key="2">
    <source>
        <dbReference type="Pfam" id="PF09851"/>
    </source>
</evidence>
<dbReference type="Proteomes" id="UP000534578">
    <property type="component" value="Unassembled WGS sequence"/>
</dbReference>